<gene>
    <name evidence="1" type="ORF">H0E87_015395</name>
</gene>
<name>A0A8T2Y4W6_POPDE</name>
<reference evidence="1" key="1">
    <citation type="journal article" date="2021" name="J. Hered.">
        <title>Genome Assembly of Salicaceae Populus deltoides (Eastern Cottonwood) I-69 Based on Nanopore Sequencing and Hi-C Technologies.</title>
        <authorList>
            <person name="Bai S."/>
            <person name="Wu H."/>
            <person name="Zhang J."/>
            <person name="Pan Z."/>
            <person name="Zhao W."/>
            <person name="Li Z."/>
            <person name="Tong C."/>
        </authorList>
    </citation>
    <scope>NUCLEOTIDE SEQUENCE</scope>
    <source>
        <tissue evidence="1">Leaf</tissue>
    </source>
</reference>
<proteinExistence type="predicted"/>
<dbReference type="Proteomes" id="UP000807159">
    <property type="component" value="Chromosome 8"/>
</dbReference>
<organism evidence="1 2">
    <name type="scientific">Populus deltoides</name>
    <name type="common">Eastern poplar</name>
    <name type="synonym">Eastern cottonwood</name>
    <dbReference type="NCBI Taxonomy" id="3696"/>
    <lineage>
        <taxon>Eukaryota</taxon>
        <taxon>Viridiplantae</taxon>
        <taxon>Streptophyta</taxon>
        <taxon>Embryophyta</taxon>
        <taxon>Tracheophyta</taxon>
        <taxon>Spermatophyta</taxon>
        <taxon>Magnoliopsida</taxon>
        <taxon>eudicotyledons</taxon>
        <taxon>Gunneridae</taxon>
        <taxon>Pentapetalae</taxon>
        <taxon>rosids</taxon>
        <taxon>fabids</taxon>
        <taxon>Malpighiales</taxon>
        <taxon>Salicaceae</taxon>
        <taxon>Saliceae</taxon>
        <taxon>Populus</taxon>
    </lineage>
</organism>
<evidence type="ECO:0000313" key="1">
    <source>
        <dbReference type="EMBL" id="KAH8500134.1"/>
    </source>
</evidence>
<accession>A0A8T2Y4W6</accession>
<comment type="caution">
    <text evidence="1">The sequence shown here is derived from an EMBL/GenBank/DDBJ whole genome shotgun (WGS) entry which is preliminary data.</text>
</comment>
<dbReference type="EMBL" id="JACEGQ020000008">
    <property type="protein sequence ID" value="KAH8500134.1"/>
    <property type="molecule type" value="Genomic_DNA"/>
</dbReference>
<keyword evidence="2" id="KW-1185">Reference proteome</keyword>
<protein>
    <submittedName>
        <fullName evidence="1">Uncharacterized protein</fullName>
    </submittedName>
</protein>
<dbReference type="AlphaFoldDB" id="A0A8T2Y4W6"/>
<evidence type="ECO:0000313" key="2">
    <source>
        <dbReference type="Proteomes" id="UP000807159"/>
    </source>
</evidence>
<sequence>MPSTAKEIALRVVQEPLVCAHAGTKHARFQIPTEELNCVLQEQNQTPLTNKTNHSMWAHRANPPRRRRWHNFLDIEENSCQTSLSKSQHPLALAIFGSRRQIILIDWARLERYPALSDHYS</sequence>